<keyword evidence="4 10" id="KW-0808">Transferase</keyword>
<dbReference type="GO" id="GO:0005524">
    <property type="term" value="F:ATP binding"/>
    <property type="evidence" value="ECO:0007669"/>
    <property type="project" value="UniProtKB-UniRule"/>
</dbReference>
<keyword evidence="5 10" id="KW-0545">Nucleotide biosynthesis</keyword>
<comment type="catalytic activity">
    <reaction evidence="9 10">
        <text>dTMP + ATP = dTDP + ADP</text>
        <dbReference type="Rhea" id="RHEA:13517"/>
        <dbReference type="ChEBI" id="CHEBI:30616"/>
        <dbReference type="ChEBI" id="CHEBI:58369"/>
        <dbReference type="ChEBI" id="CHEBI:63528"/>
        <dbReference type="ChEBI" id="CHEBI:456216"/>
        <dbReference type="EC" id="2.7.4.9"/>
    </reaction>
</comment>
<evidence type="ECO:0000313" key="12">
    <source>
        <dbReference type="EMBL" id="CAP18590.1"/>
    </source>
</evidence>
<evidence type="ECO:0000256" key="2">
    <source>
        <dbReference type="ARBA" id="ARBA00012980"/>
    </source>
</evidence>
<dbReference type="InterPro" id="IPR039430">
    <property type="entry name" value="Thymidylate_kin-like_dom"/>
</dbReference>
<dbReference type="GO" id="GO:0004798">
    <property type="term" value="F:dTMP kinase activity"/>
    <property type="evidence" value="ECO:0007669"/>
    <property type="project" value="UniProtKB-UniRule"/>
</dbReference>
<evidence type="ECO:0000256" key="10">
    <source>
        <dbReference type="HAMAP-Rule" id="MF_00165"/>
    </source>
</evidence>
<evidence type="ECO:0000256" key="5">
    <source>
        <dbReference type="ARBA" id="ARBA00022727"/>
    </source>
</evidence>
<comment type="function">
    <text evidence="10">Phosphorylation of dTMP to form dTDP in both de novo and salvage pathways of dTTP synthesis.</text>
</comment>
<feature type="domain" description="Thymidylate kinase-like" evidence="11">
    <location>
        <begin position="6"/>
        <end position="169"/>
    </location>
</feature>
<dbReference type="eggNOG" id="COG0125">
    <property type="taxonomic scope" value="Bacteria"/>
</dbReference>
<dbReference type="Pfam" id="PF02223">
    <property type="entry name" value="Thymidylate_kin"/>
    <property type="match status" value="1"/>
</dbReference>
<evidence type="ECO:0000313" key="13">
    <source>
        <dbReference type="Proteomes" id="UP000002020"/>
    </source>
</evidence>
<evidence type="ECO:0000256" key="9">
    <source>
        <dbReference type="ARBA" id="ARBA00048743"/>
    </source>
</evidence>
<sequence length="205" mass="23691">MLLIVFEGIDGTGKTTLINNLAQTLKTIQPNSKVIIINGLGSTNIGTSIREMFLFNPKMISETRYFLSFANLIQIQNELIKPHLKTNTIILMDRYLGSNFAYQAYPFQIDPHYSIFQLIQKKFLKPQITVLIDLEPKIALKRKGDLIDLIENQPLSYFQQVVKGYQLFFNHYLKTDYKIKLNGLNSTLQHQTVIFNYLDLIKSLN</sequence>
<dbReference type="STRING" id="37692.ATP_00403"/>
<evidence type="ECO:0000256" key="8">
    <source>
        <dbReference type="ARBA" id="ARBA00022840"/>
    </source>
</evidence>
<dbReference type="PANTHER" id="PTHR10344">
    <property type="entry name" value="THYMIDYLATE KINASE"/>
    <property type="match status" value="1"/>
</dbReference>
<reference evidence="12 13" key="1">
    <citation type="journal article" date="2008" name="BMC Genomics">
        <title>The linear chromosome of the plant-pathogenic mycoplasma 'Candidatus Phytoplasma mali'.</title>
        <authorList>
            <person name="Kube M."/>
            <person name="Schneider B."/>
            <person name="Kuhl H."/>
            <person name="Dandekar T."/>
            <person name="Heitmann K."/>
            <person name="Migdoll A.M."/>
            <person name="Reinhardt R."/>
            <person name="Seemueller E."/>
        </authorList>
    </citation>
    <scope>NUCLEOTIDE SEQUENCE [LARGE SCALE GENOMIC DNA]</scope>
    <source>
        <strain evidence="12 13">AT</strain>
    </source>
</reference>
<dbReference type="EMBL" id="CU469464">
    <property type="protein sequence ID" value="CAP18590.1"/>
    <property type="molecule type" value="Genomic_DNA"/>
</dbReference>
<dbReference type="EC" id="2.7.4.9" evidence="2 10"/>
<dbReference type="HOGENOM" id="CLU_049131_0_2_14"/>
<gene>
    <name evidence="10 12" type="primary">tmk</name>
    <name evidence="12" type="ordered locus">ATP_00403</name>
</gene>
<evidence type="ECO:0000256" key="4">
    <source>
        <dbReference type="ARBA" id="ARBA00022679"/>
    </source>
</evidence>
<name>B3QZI3_PHYMT</name>
<evidence type="ECO:0000256" key="7">
    <source>
        <dbReference type="ARBA" id="ARBA00022777"/>
    </source>
</evidence>
<dbReference type="InterPro" id="IPR018094">
    <property type="entry name" value="Thymidylate_kinase"/>
</dbReference>
<dbReference type="GO" id="GO:0006233">
    <property type="term" value="P:dTDP biosynthetic process"/>
    <property type="evidence" value="ECO:0007669"/>
    <property type="project" value="InterPro"/>
</dbReference>
<dbReference type="PANTHER" id="PTHR10344:SF4">
    <property type="entry name" value="UMP-CMP KINASE 2, MITOCHONDRIAL"/>
    <property type="match status" value="1"/>
</dbReference>
<evidence type="ECO:0000256" key="6">
    <source>
        <dbReference type="ARBA" id="ARBA00022741"/>
    </source>
</evidence>
<evidence type="ECO:0000259" key="11">
    <source>
        <dbReference type="Pfam" id="PF02223"/>
    </source>
</evidence>
<dbReference type="NCBIfam" id="TIGR00041">
    <property type="entry name" value="DTMP_kinase"/>
    <property type="match status" value="1"/>
</dbReference>
<dbReference type="KEGG" id="pml:ATP_00403"/>
<dbReference type="Gene3D" id="3.40.50.300">
    <property type="entry name" value="P-loop containing nucleotide triphosphate hydrolases"/>
    <property type="match status" value="1"/>
</dbReference>
<dbReference type="Proteomes" id="UP000002020">
    <property type="component" value="Chromosome"/>
</dbReference>
<comment type="similarity">
    <text evidence="1 10">Belongs to the thymidylate kinase family.</text>
</comment>
<dbReference type="HAMAP" id="MF_00165">
    <property type="entry name" value="Thymidylate_kinase"/>
    <property type="match status" value="1"/>
</dbReference>
<dbReference type="GO" id="GO:0006227">
    <property type="term" value="P:dUDP biosynthetic process"/>
    <property type="evidence" value="ECO:0007669"/>
    <property type="project" value="TreeGrafter"/>
</dbReference>
<protein>
    <recommendedName>
        <fullName evidence="3 10">Thymidylate kinase</fullName>
        <ecNumber evidence="2 10">2.7.4.9</ecNumber>
    </recommendedName>
    <alternativeName>
        <fullName evidence="10">dTMP kinase</fullName>
    </alternativeName>
</protein>
<dbReference type="SUPFAM" id="SSF52540">
    <property type="entry name" value="P-loop containing nucleoside triphosphate hydrolases"/>
    <property type="match status" value="1"/>
</dbReference>
<dbReference type="InterPro" id="IPR027417">
    <property type="entry name" value="P-loop_NTPase"/>
</dbReference>
<organism evidence="12 13">
    <name type="scientific">Phytoplasma mali (strain AT)</name>
    <dbReference type="NCBI Taxonomy" id="482235"/>
    <lineage>
        <taxon>Bacteria</taxon>
        <taxon>Bacillati</taxon>
        <taxon>Mycoplasmatota</taxon>
        <taxon>Mollicutes</taxon>
        <taxon>Acholeplasmatales</taxon>
        <taxon>Acholeplasmataceae</taxon>
        <taxon>Candidatus Phytoplasma</taxon>
        <taxon>16SrX (Apple proliferation group)</taxon>
    </lineage>
</organism>
<keyword evidence="7 10" id="KW-0418">Kinase</keyword>
<keyword evidence="8 10" id="KW-0067">ATP-binding</keyword>
<dbReference type="CDD" id="cd01672">
    <property type="entry name" value="TMPK"/>
    <property type="match status" value="1"/>
</dbReference>
<dbReference type="GO" id="GO:0006235">
    <property type="term" value="P:dTTP biosynthetic process"/>
    <property type="evidence" value="ECO:0007669"/>
    <property type="project" value="UniProtKB-UniRule"/>
</dbReference>
<feature type="binding site" evidence="10">
    <location>
        <begin position="8"/>
        <end position="15"/>
    </location>
    <ligand>
        <name>ATP</name>
        <dbReference type="ChEBI" id="CHEBI:30616"/>
    </ligand>
</feature>
<dbReference type="AlphaFoldDB" id="B3QZI3"/>
<evidence type="ECO:0000256" key="1">
    <source>
        <dbReference type="ARBA" id="ARBA00009776"/>
    </source>
</evidence>
<dbReference type="PROSITE" id="PS01331">
    <property type="entry name" value="THYMIDYLATE_KINASE"/>
    <property type="match status" value="1"/>
</dbReference>
<dbReference type="GO" id="GO:0005829">
    <property type="term" value="C:cytosol"/>
    <property type="evidence" value="ECO:0007669"/>
    <property type="project" value="TreeGrafter"/>
</dbReference>
<accession>B3QZI3</accession>
<keyword evidence="13" id="KW-1185">Reference proteome</keyword>
<dbReference type="InterPro" id="IPR018095">
    <property type="entry name" value="Thymidylate_kin_CS"/>
</dbReference>
<keyword evidence="6 10" id="KW-0547">Nucleotide-binding</keyword>
<proteinExistence type="inferred from homology"/>
<evidence type="ECO:0000256" key="3">
    <source>
        <dbReference type="ARBA" id="ARBA00017144"/>
    </source>
</evidence>